<proteinExistence type="predicted"/>
<protein>
    <submittedName>
        <fullName evidence="1">Uncharacterized protein</fullName>
    </submittedName>
</protein>
<reference evidence="1" key="1">
    <citation type="journal article" date="2015" name="Nature">
        <title>Complex archaea that bridge the gap between prokaryotes and eukaryotes.</title>
        <authorList>
            <person name="Spang A."/>
            <person name="Saw J.H."/>
            <person name="Jorgensen S.L."/>
            <person name="Zaremba-Niedzwiedzka K."/>
            <person name="Martijn J."/>
            <person name="Lind A.E."/>
            <person name="van Eijk R."/>
            <person name="Schleper C."/>
            <person name="Guy L."/>
            <person name="Ettema T.J."/>
        </authorList>
    </citation>
    <scope>NUCLEOTIDE SEQUENCE</scope>
</reference>
<accession>A0A0F9KA54</accession>
<name>A0A0F9KA54_9ZZZZ</name>
<gene>
    <name evidence="1" type="ORF">LCGC14_1660350</name>
</gene>
<dbReference type="AlphaFoldDB" id="A0A0F9KA54"/>
<comment type="caution">
    <text evidence="1">The sequence shown here is derived from an EMBL/GenBank/DDBJ whole genome shotgun (WGS) entry which is preliminary data.</text>
</comment>
<sequence>MWMCQDNNSDIPACGICEQCKRNLIVLKEWHYSLLDKIKFFGMSRFFGAD</sequence>
<organism evidence="1">
    <name type="scientific">marine sediment metagenome</name>
    <dbReference type="NCBI Taxonomy" id="412755"/>
    <lineage>
        <taxon>unclassified sequences</taxon>
        <taxon>metagenomes</taxon>
        <taxon>ecological metagenomes</taxon>
    </lineage>
</organism>
<evidence type="ECO:0000313" key="1">
    <source>
        <dbReference type="EMBL" id="KKM18978.1"/>
    </source>
</evidence>
<dbReference type="EMBL" id="LAZR01014098">
    <property type="protein sequence ID" value="KKM18978.1"/>
    <property type="molecule type" value="Genomic_DNA"/>
</dbReference>